<feature type="compositionally biased region" description="Low complexity" evidence="1">
    <location>
        <begin position="48"/>
        <end position="73"/>
    </location>
</feature>
<dbReference type="PANTHER" id="PTHR14596">
    <property type="entry name" value="ZINC FINGER PROTEIN"/>
    <property type="match status" value="1"/>
</dbReference>
<reference evidence="2 3" key="1">
    <citation type="journal article" date="2016" name="Genome Biol. Evol.">
        <title>Divergent and convergent evolution of fungal pathogenicity.</title>
        <authorList>
            <person name="Shang Y."/>
            <person name="Xiao G."/>
            <person name="Zheng P."/>
            <person name="Cen K."/>
            <person name="Zhan S."/>
            <person name="Wang C."/>
        </authorList>
    </citation>
    <scope>NUCLEOTIDE SEQUENCE [LARGE SCALE GENOMIC DNA]</scope>
    <source>
        <strain evidence="2 3">RCEF 264</strain>
    </source>
</reference>
<feature type="compositionally biased region" description="Acidic residues" evidence="1">
    <location>
        <begin position="505"/>
        <end position="514"/>
    </location>
</feature>
<dbReference type="STRING" id="1081102.A0A167Z2P9"/>
<dbReference type="Proteomes" id="UP000076874">
    <property type="component" value="Unassembled WGS sequence"/>
</dbReference>
<feature type="compositionally biased region" description="Polar residues" evidence="1">
    <location>
        <begin position="901"/>
        <end position="921"/>
    </location>
</feature>
<evidence type="ECO:0000313" key="2">
    <source>
        <dbReference type="EMBL" id="OAA67004.1"/>
    </source>
</evidence>
<feature type="compositionally biased region" description="Acidic residues" evidence="1">
    <location>
        <begin position="1096"/>
        <end position="1116"/>
    </location>
</feature>
<feature type="compositionally biased region" description="Acidic residues" evidence="1">
    <location>
        <begin position="928"/>
        <end position="959"/>
    </location>
</feature>
<protein>
    <recommendedName>
        <fullName evidence="4">F-box domain-containing protein</fullName>
    </recommendedName>
</protein>
<dbReference type="OrthoDB" id="4966at2759"/>
<feature type="compositionally biased region" description="Low complexity" evidence="1">
    <location>
        <begin position="515"/>
        <end position="546"/>
    </location>
</feature>
<name>A0A167Z2P9_9HYPO</name>
<keyword evidence="3" id="KW-1185">Reference proteome</keyword>
<feature type="region of interest" description="Disordered" evidence="1">
    <location>
        <begin position="1069"/>
        <end position="1139"/>
    </location>
</feature>
<gene>
    <name evidence="2" type="ORF">SPI_01580</name>
</gene>
<feature type="compositionally biased region" description="Gly residues" evidence="1">
    <location>
        <begin position="960"/>
        <end position="969"/>
    </location>
</feature>
<feature type="region of interest" description="Disordered" evidence="1">
    <location>
        <begin position="502"/>
        <end position="547"/>
    </location>
</feature>
<sequence length="1208" mass="129353">MPFSLPATAGKKRALPLDLHDIANAIHNLPTDSSALLPSPLPSAVFDNTSRSTSSSSAGGTAAANTAPTAPTASDAVHERLVAFAVKAGAQRIRHDLARGRYEPKHLGAAVDKGEAAEANGTDDNEDQLLQELDAARKARNARTVDVLNAAGLALDGDAVQVLLQSWLPVPAPSASGHNNNNSSNVPPAYIACKQGTVWAWTKYYKGNWNNSAVAVGTTVSGGASPPGSAGSLHFPQTRETAIRHHPEQPHAKRLKGAAPTASRSGVAYGVDHQVASSTATPEALPRRRADVVFDLLSSVASCPDLVAHLCTFLDFKDVLVLYRVSRVFKRTIDDDLESNVLHLARVFVSPETLSIFPWRLYKKATTAMVHDGAETPPAVPGPAGAAVAAPTLRYVHMLISRERKVRDIVACLARAGHRLPRPTATAALKKLWLLMDVPTNRSRLALLRNEQLFTDGDLLVLTMFQVKLTLYCHDPLLGPSTTTSIAPTGLQLAPLPGPLTPAVDDVDIGDDNDNAANANGDANGHTNSNSNNSNANNDGDVNGSAEPTVPMFDAVLHYRRRLPRHLLVRLLLGQRGGLHVLWSFMRSKQYRTVREMVELLVRYDYVPPRLPENVPDHVNGDGGFDFNSTEQLDNNVEQLRGFAFPTSRNRFAMTAAQQAALAHVVRSVPITEWGTGHLEGWGLGGEHLLRPDELIPLEAGRRRRVHPESHLDLRLHLPFLVVWGNRDFRTGVNLVPTLEEMYMSDSEEEEEGGEDTEEVEMEMIEKGKGKEEEGVVKMDEDKENMGKKYEDDDDDDGLFNLPANLENAFVPEDYLARRCGNVPFQAHEWQPWQVLKAQWATLSMEDKLQVWWVGAQGRLKRQPWAPAPAAEAVIAGDIASDHAGANEDGIGGSEQVADGTGNSANNGDEGHATSNGVQGSNGAGEDVSMDDVMMEGDDGDYELFLDPFDDDDDDDDDVGGGGLNGGPAPGGPTSFDDFMAQATNPDAGADDVGADDVGADDAVADNPFAAFAGLPRSHHDQDLIAAYVDSAAREHDAVDAALTAQADASYSTAELDLWEHALGLTMLAPDDPATGGPTAGEEEGDEAADSGGDVATEDDEANSESGDDTSDDDDNNAPAGMQPPPPPPTDVLMPGYGAPDDVLGLVQRIFQAEAAAAAAEAEAAVAAADTTTGGRSRKQARRYARRVQRLQRKLEAKLQAEVFALDF</sequence>
<feature type="region of interest" description="Disordered" evidence="1">
    <location>
        <begin position="47"/>
        <end position="73"/>
    </location>
</feature>
<proteinExistence type="predicted"/>
<comment type="caution">
    <text evidence="2">The sequence shown here is derived from an EMBL/GenBank/DDBJ whole genome shotgun (WGS) entry which is preliminary data.</text>
</comment>
<evidence type="ECO:0008006" key="4">
    <source>
        <dbReference type="Google" id="ProtNLM"/>
    </source>
</evidence>
<dbReference type="GO" id="GO:0000987">
    <property type="term" value="F:cis-regulatory region sequence-specific DNA binding"/>
    <property type="evidence" value="ECO:0007669"/>
    <property type="project" value="TreeGrafter"/>
</dbReference>
<dbReference type="EMBL" id="AZHD01000002">
    <property type="protein sequence ID" value="OAA67004.1"/>
    <property type="molecule type" value="Genomic_DNA"/>
</dbReference>
<dbReference type="GO" id="GO:0005634">
    <property type="term" value="C:nucleus"/>
    <property type="evidence" value="ECO:0007669"/>
    <property type="project" value="TreeGrafter"/>
</dbReference>
<feature type="compositionally biased region" description="Acidic residues" evidence="1">
    <location>
        <begin position="989"/>
        <end position="1001"/>
    </location>
</feature>
<dbReference type="GO" id="GO:0000981">
    <property type="term" value="F:DNA-binding transcription factor activity, RNA polymerase II-specific"/>
    <property type="evidence" value="ECO:0007669"/>
    <property type="project" value="TreeGrafter"/>
</dbReference>
<dbReference type="PANTHER" id="PTHR14596:SF72">
    <property type="entry name" value="ZINC FINGER PROTEIN MSN2-RELATED"/>
    <property type="match status" value="1"/>
</dbReference>
<feature type="region of interest" description="Disordered" evidence="1">
    <location>
        <begin position="885"/>
        <end position="1001"/>
    </location>
</feature>
<organism evidence="2 3">
    <name type="scientific">Niveomyces insectorum RCEF 264</name>
    <dbReference type="NCBI Taxonomy" id="1081102"/>
    <lineage>
        <taxon>Eukaryota</taxon>
        <taxon>Fungi</taxon>
        <taxon>Dikarya</taxon>
        <taxon>Ascomycota</taxon>
        <taxon>Pezizomycotina</taxon>
        <taxon>Sordariomycetes</taxon>
        <taxon>Hypocreomycetidae</taxon>
        <taxon>Hypocreales</taxon>
        <taxon>Cordycipitaceae</taxon>
        <taxon>Niveomyces</taxon>
    </lineage>
</organism>
<evidence type="ECO:0000256" key="1">
    <source>
        <dbReference type="SAM" id="MobiDB-lite"/>
    </source>
</evidence>
<dbReference type="GO" id="GO:0042594">
    <property type="term" value="P:response to starvation"/>
    <property type="evidence" value="ECO:0007669"/>
    <property type="project" value="TreeGrafter"/>
</dbReference>
<evidence type="ECO:0000313" key="3">
    <source>
        <dbReference type="Proteomes" id="UP000076874"/>
    </source>
</evidence>
<dbReference type="AlphaFoldDB" id="A0A167Z2P9"/>
<accession>A0A167Z2P9</accession>